<proteinExistence type="predicted"/>
<dbReference type="EMBL" id="MF774687">
    <property type="protein sequence ID" value="ATI18494.1"/>
    <property type="molecule type" value="Genomic_DNA"/>
</dbReference>
<evidence type="ECO:0000313" key="1">
    <source>
        <dbReference type="EMBL" id="ATI18494.1"/>
    </source>
</evidence>
<name>A0A291LHL4_9CAUD</name>
<reference evidence="1" key="1">
    <citation type="submission" date="2017-08" db="EMBL/GenBank/DDBJ databases">
        <authorList>
            <person name="de Groot N.N."/>
        </authorList>
    </citation>
    <scope>NUCLEOTIDE SEQUENCE</scope>
</reference>
<protein>
    <submittedName>
        <fullName evidence="1">Uncharacterized protein</fullName>
    </submittedName>
</protein>
<sequence>MLIEQWNSGYNAGVTSCIAGLDMLIKQEKVRPEEAILLRNIIEGFKRGIV</sequence>
<accession>A0A291LHL4</accession>
<organism evidence="1">
    <name type="scientific">Salmonella phage SP1a</name>
    <dbReference type="NCBI Taxonomy" id="2109652"/>
    <lineage>
        <taxon>Viruses</taxon>
        <taxon>Duplodnaviria</taxon>
        <taxon>Heunggongvirae</taxon>
        <taxon>Uroviricota</taxon>
        <taxon>Caudoviricetes</taxon>
        <taxon>Demerecviridae</taxon>
        <taxon>Markadamsvirinae</taxon>
        <taxon>Tequintavirus</taxon>
    </lineage>
</organism>